<keyword evidence="2" id="KW-1185">Reference proteome</keyword>
<evidence type="ECO:0000313" key="1">
    <source>
        <dbReference type="EMBL" id="KAB2107545.1"/>
    </source>
</evidence>
<proteinExistence type="predicted"/>
<sequence length="246" mass="25773">MVYYPVPKYISKSVLKKADPYEWSERDKRVTAVATTSTCLRCAQGVAVGKKLCKKPEQKRCAHCVKGNRGGCFLVPGDMVGKLNRLYRLRSKYDTAVSNSDNPRISAVVLSAGAKLARCQRQFNLELATRRRTAAHTGTPIGVPTQVPKTSADFLSLILVEQRRIAVALEQAVKHLAHSNGMAGEGDDSDDSDDPSTPGDGESQAGGSGSAGGSNSGSEEGEEEETGGNGETGGGGGEGVEGDGGN</sequence>
<comment type="caution">
    <text evidence="1">The sequence shown here is derived from an EMBL/GenBank/DDBJ whole genome shotgun (WGS) entry which is preliminary data.</text>
</comment>
<accession>A0ACB6FT55</accession>
<name>A0ACB6FT55_9PLEO</name>
<dbReference type="Proteomes" id="UP000293547">
    <property type="component" value="Unassembled WGS sequence"/>
</dbReference>
<organism evidence="1 2">
    <name type="scientific">Alternaria gaisen</name>
    <dbReference type="NCBI Taxonomy" id="167740"/>
    <lineage>
        <taxon>Eukaryota</taxon>
        <taxon>Fungi</taxon>
        <taxon>Dikarya</taxon>
        <taxon>Ascomycota</taxon>
        <taxon>Pezizomycotina</taxon>
        <taxon>Dothideomycetes</taxon>
        <taxon>Pleosporomycetidae</taxon>
        <taxon>Pleosporales</taxon>
        <taxon>Pleosporineae</taxon>
        <taxon>Pleosporaceae</taxon>
        <taxon>Alternaria</taxon>
        <taxon>Alternaria sect. Alternaria</taxon>
    </lineage>
</organism>
<evidence type="ECO:0000313" key="2">
    <source>
        <dbReference type="Proteomes" id="UP000293547"/>
    </source>
</evidence>
<protein>
    <submittedName>
        <fullName evidence="1">Uncharacterized protein</fullName>
    </submittedName>
</protein>
<reference evidence="1 2" key="1">
    <citation type="journal article" date="2019" name="bioRxiv">
        <title>Genomics, evolutionary history and diagnostics of the Alternaria alternata species group including apple and Asian pear pathotypes.</title>
        <authorList>
            <person name="Armitage A.D."/>
            <person name="Cockerton H.M."/>
            <person name="Sreenivasaprasad S."/>
            <person name="Woodhall J.W."/>
            <person name="Lane C.R."/>
            <person name="Harrison R.J."/>
            <person name="Clarkson J.P."/>
        </authorList>
    </citation>
    <scope>NUCLEOTIDE SEQUENCE [LARGE SCALE GENOMIC DNA]</scope>
    <source>
        <strain evidence="1 2">FERA 650</strain>
    </source>
</reference>
<gene>
    <name evidence="1" type="ORF">AG0111_0g3716</name>
</gene>
<dbReference type="EMBL" id="PDWZ02000003">
    <property type="protein sequence ID" value="KAB2107545.1"/>
    <property type="molecule type" value="Genomic_DNA"/>
</dbReference>